<evidence type="ECO:0000256" key="1">
    <source>
        <dbReference type="SAM" id="MobiDB-lite"/>
    </source>
</evidence>
<dbReference type="EMBL" id="JAGKHQ010000009">
    <property type="protein sequence ID" value="KAG7508402.1"/>
    <property type="molecule type" value="Genomic_DNA"/>
</dbReference>
<dbReference type="Proteomes" id="UP000693946">
    <property type="component" value="Linkage Group LG17"/>
</dbReference>
<evidence type="ECO:0000313" key="3">
    <source>
        <dbReference type="Proteomes" id="UP000693946"/>
    </source>
</evidence>
<dbReference type="AlphaFoldDB" id="A0AAV6RSE2"/>
<proteinExistence type="predicted"/>
<gene>
    <name evidence="2" type="ORF">JOB18_012288</name>
</gene>
<accession>A0AAV6RSE2</accession>
<reference evidence="2 3" key="1">
    <citation type="journal article" date="2021" name="Sci. Rep.">
        <title>Chromosome anchoring in Senegalese sole (Solea senegalensis) reveals sex-associated markers and genome rearrangements in flatfish.</title>
        <authorList>
            <person name="Guerrero-Cozar I."/>
            <person name="Gomez-Garrido J."/>
            <person name="Berbel C."/>
            <person name="Martinez-Blanch J.F."/>
            <person name="Alioto T."/>
            <person name="Claros M.G."/>
            <person name="Gagnaire P.A."/>
            <person name="Manchado M."/>
        </authorList>
    </citation>
    <scope>NUCLEOTIDE SEQUENCE [LARGE SCALE GENOMIC DNA]</scope>
    <source>
        <strain evidence="2">Sse05_10M</strain>
    </source>
</reference>
<protein>
    <submittedName>
        <fullName evidence="2">Uncharacterized protein</fullName>
    </submittedName>
</protein>
<comment type="caution">
    <text evidence="2">The sequence shown here is derived from an EMBL/GenBank/DDBJ whole genome shotgun (WGS) entry which is preliminary data.</text>
</comment>
<dbReference type="PANTHER" id="PTHR47331">
    <property type="entry name" value="PHD-TYPE DOMAIN-CONTAINING PROTEIN"/>
    <property type="match status" value="1"/>
</dbReference>
<sequence length="144" mass="16443">MELQELADFLRSGEAAMSQIRGLEPSESEKNKVSRNRGPGAKVLATNSERVPEEDINKTPAWYIPHHGVYHPQKPGNIHVVFDCSARGPVAIMCDIKRMFHQFNVKTEDQDYLDYLEIWKINHLPTFTLTMGWQVSHLKGKPSN</sequence>
<name>A0AAV6RSE2_SOLSE</name>
<evidence type="ECO:0000313" key="2">
    <source>
        <dbReference type="EMBL" id="KAG7508402.1"/>
    </source>
</evidence>
<keyword evidence="3" id="KW-1185">Reference proteome</keyword>
<feature type="region of interest" description="Disordered" evidence="1">
    <location>
        <begin position="18"/>
        <end position="51"/>
    </location>
</feature>
<dbReference type="PANTHER" id="PTHR47331:SF5">
    <property type="entry name" value="RIBONUCLEASE H"/>
    <property type="match status" value="1"/>
</dbReference>
<organism evidence="2 3">
    <name type="scientific">Solea senegalensis</name>
    <name type="common">Senegalese sole</name>
    <dbReference type="NCBI Taxonomy" id="28829"/>
    <lineage>
        <taxon>Eukaryota</taxon>
        <taxon>Metazoa</taxon>
        <taxon>Chordata</taxon>
        <taxon>Craniata</taxon>
        <taxon>Vertebrata</taxon>
        <taxon>Euteleostomi</taxon>
        <taxon>Actinopterygii</taxon>
        <taxon>Neopterygii</taxon>
        <taxon>Teleostei</taxon>
        <taxon>Neoteleostei</taxon>
        <taxon>Acanthomorphata</taxon>
        <taxon>Carangaria</taxon>
        <taxon>Pleuronectiformes</taxon>
        <taxon>Pleuronectoidei</taxon>
        <taxon>Soleidae</taxon>
        <taxon>Solea</taxon>
    </lineage>
</organism>